<reference evidence="1 2" key="1">
    <citation type="submission" date="2017-05" db="EMBL/GenBank/DDBJ databases">
        <authorList>
            <person name="Varghese N."/>
            <person name="Submissions S."/>
        </authorList>
    </citation>
    <scope>NUCLEOTIDE SEQUENCE [LARGE SCALE GENOMIC DNA]</scope>
    <source>
        <strain evidence="1 2">DSM 46834</strain>
    </source>
</reference>
<protein>
    <submittedName>
        <fullName evidence="1">Uncharacterized protein</fullName>
    </submittedName>
</protein>
<evidence type="ECO:0000313" key="1">
    <source>
        <dbReference type="EMBL" id="SMO98711.1"/>
    </source>
</evidence>
<dbReference type="RefSeq" id="WP_142460808.1">
    <property type="nucleotide sequence ID" value="NZ_FXTJ01000014.1"/>
</dbReference>
<evidence type="ECO:0000313" key="2">
    <source>
        <dbReference type="Proteomes" id="UP000317484"/>
    </source>
</evidence>
<organism evidence="1 2">
    <name type="scientific">Geodermatophilus aquaeductus</name>
    <dbReference type="NCBI Taxonomy" id="1564161"/>
    <lineage>
        <taxon>Bacteria</taxon>
        <taxon>Bacillati</taxon>
        <taxon>Actinomycetota</taxon>
        <taxon>Actinomycetes</taxon>
        <taxon>Geodermatophilales</taxon>
        <taxon>Geodermatophilaceae</taxon>
        <taxon>Geodermatophilus</taxon>
    </lineage>
</organism>
<keyword evidence="2" id="KW-1185">Reference proteome</keyword>
<dbReference type="Proteomes" id="UP000317484">
    <property type="component" value="Unassembled WGS sequence"/>
</dbReference>
<proteinExistence type="predicted"/>
<dbReference type="EMBL" id="FXTJ01000014">
    <property type="protein sequence ID" value="SMO98711.1"/>
    <property type="molecule type" value="Genomic_DNA"/>
</dbReference>
<dbReference type="AlphaFoldDB" id="A0A521FT84"/>
<name>A0A521FT84_9ACTN</name>
<accession>A0A521FT84</accession>
<gene>
    <name evidence="1" type="ORF">SAMN06273567_1149</name>
</gene>
<sequence>MSDPGVWYARHTAPDGAAVLVGVLGTQFPADAVVELPWPPAHPEGWQGEAHVPAPGLPPSRVTLAPDVAPGAPHLWTVLLPAGDGDQVDLVTFSTRDFGDGAVVGRADFEALGIAWSNQVGALRWSPSTGVVAQLYVAPRFRRLGVAVKLFCLAAGIRAVLGWAPLTTDGRFTDLGEAWLRGTPAYWQRPVRRAWLPPMTPPGDTVGVPERNLVPDPA</sequence>